<comment type="caution">
    <text evidence="2">The sequence shown here is derived from an EMBL/GenBank/DDBJ whole genome shotgun (WGS) entry which is preliminary data.</text>
</comment>
<dbReference type="InterPro" id="IPR007159">
    <property type="entry name" value="SpoVT-AbrB_dom"/>
</dbReference>
<evidence type="ECO:0000313" key="3">
    <source>
        <dbReference type="Proteomes" id="UP000294547"/>
    </source>
</evidence>
<gene>
    <name evidence="2" type="ORF">EDD54_2672</name>
</gene>
<sequence length="92" mass="9775">MSYISVVLPKGQVTVPQEVRERMGLKPGDKLEFQLLRDGTAVFRAMNGTVDDLFCSIPYTGEPKTIADIDEGIATGAVAGEGPDHADAVEPA</sequence>
<dbReference type="NCBIfam" id="TIGR01439">
    <property type="entry name" value="lp_hng_hel_AbrB"/>
    <property type="match status" value="1"/>
</dbReference>
<organism evidence="2 3">
    <name type="scientific">Oharaeibacter diazotrophicus</name>
    <dbReference type="NCBI Taxonomy" id="1920512"/>
    <lineage>
        <taxon>Bacteria</taxon>
        <taxon>Pseudomonadati</taxon>
        <taxon>Pseudomonadota</taxon>
        <taxon>Alphaproteobacteria</taxon>
        <taxon>Hyphomicrobiales</taxon>
        <taxon>Pleomorphomonadaceae</taxon>
        <taxon>Oharaeibacter</taxon>
    </lineage>
</organism>
<protein>
    <submittedName>
        <fullName evidence="2">AbrB family looped-hinge helix DNA binding protein</fullName>
    </submittedName>
</protein>
<name>A0A4R6RD50_9HYPH</name>
<evidence type="ECO:0000313" key="2">
    <source>
        <dbReference type="EMBL" id="TDP84069.1"/>
    </source>
</evidence>
<dbReference type="SMART" id="SM00966">
    <property type="entry name" value="SpoVT_AbrB"/>
    <property type="match status" value="1"/>
</dbReference>
<dbReference type="AlphaFoldDB" id="A0A4R6RD50"/>
<dbReference type="Gene3D" id="2.10.260.10">
    <property type="match status" value="1"/>
</dbReference>
<dbReference type="GO" id="GO:0003677">
    <property type="term" value="F:DNA binding"/>
    <property type="evidence" value="ECO:0007669"/>
    <property type="project" value="InterPro"/>
</dbReference>
<dbReference type="SUPFAM" id="SSF89447">
    <property type="entry name" value="AbrB/MazE/MraZ-like"/>
    <property type="match status" value="1"/>
</dbReference>
<dbReference type="Proteomes" id="UP000294547">
    <property type="component" value="Unassembled WGS sequence"/>
</dbReference>
<dbReference type="RefSeq" id="WP_165644733.1">
    <property type="nucleotide sequence ID" value="NZ_BSPM01000002.1"/>
</dbReference>
<proteinExistence type="predicted"/>
<accession>A0A4R6RD50</accession>
<keyword evidence="3" id="KW-1185">Reference proteome</keyword>
<feature type="domain" description="SpoVT-AbrB" evidence="1">
    <location>
        <begin position="5"/>
        <end position="51"/>
    </location>
</feature>
<dbReference type="EMBL" id="SNXY01000008">
    <property type="protein sequence ID" value="TDP84069.1"/>
    <property type="molecule type" value="Genomic_DNA"/>
</dbReference>
<dbReference type="InterPro" id="IPR037914">
    <property type="entry name" value="SpoVT-AbrB_sf"/>
</dbReference>
<evidence type="ECO:0000259" key="1">
    <source>
        <dbReference type="SMART" id="SM00966"/>
    </source>
</evidence>
<dbReference type="Pfam" id="PF04014">
    <property type="entry name" value="MazE_antitoxin"/>
    <property type="match status" value="1"/>
</dbReference>
<reference evidence="2 3" key="1">
    <citation type="submission" date="2019-03" db="EMBL/GenBank/DDBJ databases">
        <title>Genomic Encyclopedia of Type Strains, Phase IV (KMG-IV): sequencing the most valuable type-strain genomes for metagenomic binning, comparative biology and taxonomic classification.</title>
        <authorList>
            <person name="Goeker M."/>
        </authorList>
    </citation>
    <scope>NUCLEOTIDE SEQUENCE [LARGE SCALE GENOMIC DNA]</scope>
    <source>
        <strain evidence="2 3">DSM 102969</strain>
    </source>
</reference>